<organism evidence="3 4">
    <name type="scientific">[Clostridium] cellulosi</name>
    <dbReference type="NCBI Taxonomy" id="29343"/>
    <lineage>
        <taxon>Bacteria</taxon>
        <taxon>Bacillati</taxon>
        <taxon>Bacillota</taxon>
        <taxon>Clostridia</taxon>
        <taxon>Eubacteriales</taxon>
        <taxon>Oscillospiraceae</taxon>
        <taxon>Oscillospiraceae incertae sedis</taxon>
    </lineage>
</organism>
<protein>
    <recommendedName>
        <fullName evidence="2">Chemotaxis phosphatase CheX-like domain-containing protein</fullName>
    </recommendedName>
</protein>
<dbReference type="PATRIC" id="fig|29343.3.peg.470"/>
<evidence type="ECO:0000256" key="1">
    <source>
        <dbReference type="ARBA" id="ARBA00022500"/>
    </source>
</evidence>
<dbReference type="EMBL" id="LM995447">
    <property type="protein sequence ID" value="CDZ23588.1"/>
    <property type="molecule type" value="Genomic_DNA"/>
</dbReference>
<dbReference type="GO" id="GO:0006935">
    <property type="term" value="P:chemotaxis"/>
    <property type="evidence" value="ECO:0007669"/>
    <property type="project" value="UniProtKB-KW"/>
</dbReference>
<feature type="domain" description="Chemotaxis phosphatase CheX-like" evidence="2">
    <location>
        <begin position="44"/>
        <end position="137"/>
    </location>
</feature>
<dbReference type="Proteomes" id="UP000032431">
    <property type="component" value="Chromosome I"/>
</dbReference>
<dbReference type="PANTHER" id="PTHR39452">
    <property type="entry name" value="CHEY-P PHOSPHATASE CHEX"/>
    <property type="match status" value="1"/>
</dbReference>
<evidence type="ECO:0000259" key="2">
    <source>
        <dbReference type="Pfam" id="PF13690"/>
    </source>
</evidence>
<dbReference type="InterPro" id="IPR028976">
    <property type="entry name" value="CheC-like_sf"/>
</dbReference>
<dbReference type="AlphaFoldDB" id="A0A078KM94"/>
<dbReference type="PANTHER" id="PTHR39452:SF1">
    <property type="entry name" value="CHEY-P PHOSPHATASE CHEX"/>
    <property type="match status" value="1"/>
</dbReference>
<dbReference type="HOGENOM" id="CLU_116290_1_1_9"/>
<sequence length="154" mass="16765">MDKTITESILESASTVLSQMVGMNFKTGEITYEKTPFNGQNLLILVGITGRIHGNAVISFSNSLACKFAGTMMMMPDITEIDDFAQSAICELCNMIMGNTATALSQRSVIIDITPPTVLTGQNLEVHVEQTKNINIPLIFDGNDVLNITVSYKE</sequence>
<dbReference type="CDD" id="cd17906">
    <property type="entry name" value="CheX"/>
    <property type="match status" value="1"/>
</dbReference>
<evidence type="ECO:0000313" key="3">
    <source>
        <dbReference type="EMBL" id="CDZ23588.1"/>
    </source>
</evidence>
<dbReference type="SUPFAM" id="SSF103039">
    <property type="entry name" value="CheC-like"/>
    <property type="match status" value="1"/>
</dbReference>
<name>A0A078KM94_9FIRM</name>
<dbReference type="KEGG" id="ccel:CCDG5_0450"/>
<gene>
    <name evidence="3" type="ORF">CCDG5_0450</name>
</gene>
<dbReference type="STRING" id="29343.CCDG5_0450"/>
<proteinExistence type="predicted"/>
<dbReference type="Gene3D" id="3.40.1550.10">
    <property type="entry name" value="CheC-like"/>
    <property type="match status" value="1"/>
</dbReference>
<reference evidence="4" key="1">
    <citation type="submission" date="2014-07" db="EMBL/GenBank/DDBJ databases">
        <authorList>
            <person name="Wibberg D."/>
        </authorList>
    </citation>
    <scope>NUCLEOTIDE SEQUENCE [LARGE SCALE GENOMIC DNA]</scope>
    <source>
        <strain evidence="4">DG5</strain>
    </source>
</reference>
<dbReference type="InterPro" id="IPR028051">
    <property type="entry name" value="CheX-like_dom"/>
</dbReference>
<accession>A0A078KM94</accession>
<dbReference type="InterPro" id="IPR038756">
    <property type="entry name" value="CheX-like"/>
</dbReference>
<keyword evidence="4" id="KW-1185">Reference proteome</keyword>
<evidence type="ECO:0000313" key="4">
    <source>
        <dbReference type="Proteomes" id="UP000032431"/>
    </source>
</evidence>
<keyword evidence="1" id="KW-0145">Chemotaxis</keyword>
<dbReference type="Pfam" id="PF13690">
    <property type="entry name" value="CheX"/>
    <property type="match status" value="1"/>
</dbReference>